<evidence type="ECO:0000259" key="4">
    <source>
        <dbReference type="Pfam" id="PF03446"/>
    </source>
</evidence>
<dbReference type="RefSeq" id="WP_091940291.1">
    <property type="nucleotide sequence ID" value="NZ_FOEE01000002.1"/>
</dbReference>
<dbReference type="GO" id="GO:0050661">
    <property type="term" value="F:NADP binding"/>
    <property type="evidence" value="ECO:0007669"/>
    <property type="project" value="InterPro"/>
</dbReference>
<feature type="active site" evidence="3">
    <location>
        <position position="177"/>
    </location>
</feature>
<dbReference type="Gene3D" id="3.40.50.720">
    <property type="entry name" value="NAD(P)-binding Rossmann-like Domain"/>
    <property type="match status" value="1"/>
</dbReference>
<feature type="domain" description="6-phosphogluconate dehydrogenase NADP-binding" evidence="4">
    <location>
        <begin position="13"/>
        <end position="165"/>
    </location>
</feature>
<sequence length="290" mass="30202">MTDRGNGPTTALTIGFVGLGAMGGRLAARLAGVGDLTVYDASAEVLERFRGRATLGSGVADAGKGADVVGICVRTAQQVDECVDALLPVLAPGSLLMVHSTVAPEVVRAAADRCRVRGVDLVDAAVTVTRYDGADAPFVLAMVGGEEVVVERARPLLDAYATDTIRVGPLGSGMSMKIINNLTSLMQILVAEEALRLAALTSVPADVVRAVMERNGVWTPLMTAIGMRAGRAPADRAELSQRQVQAANGVKDLALAEALARSVDTPSAAATFGKGQYWWAFMADLPETRV</sequence>
<evidence type="ECO:0000313" key="6">
    <source>
        <dbReference type="Proteomes" id="UP000198960"/>
    </source>
</evidence>
<protein>
    <submittedName>
        <fullName evidence="5">3-hydroxyisobutyrate dehydrogenase</fullName>
    </submittedName>
</protein>
<dbReference type="InterPro" id="IPR015815">
    <property type="entry name" value="HIBADH-related"/>
</dbReference>
<dbReference type="OrthoDB" id="3185659at2"/>
<dbReference type="Gene3D" id="1.10.1040.10">
    <property type="entry name" value="N-(1-d-carboxylethyl)-l-norvaline Dehydrogenase, domain 2"/>
    <property type="match status" value="1"/>
</dbReference>
<dbReference type="EMBL" id="FOEE01000002">
    <property type="protein sequence ID" value="SEO56143.1"/>
    <property type="molecule type" value="Genomic_DNA"/>
</dbReference>
<accession>A0A1H8QQN6</accession>
<dbReference type="AlphaFoldDB" id="A0A1H8QQN6"/>
<reference evidence="6" key="1">
    <citation type="submission" date="2016-10" db="EMBL/GenBank/DDBJ databases">
        <authorList>
            <person name="Varghese N."/>
            <person name="Submissions S."/>
        </authorList>
    </citation>
    <scope>NUCLEOTIDE SEQUENCE [LARGE SCALE GENOMIC DNA]</scope>
    <source>
        <strain evidence="6">DSM 45413</strain>
    </source>
</reference>
<dbReference type="PANTHER" id="PTHR43060:SF15">
    <property type="entry name" value="3-HYDROXYISOBUTYRATE DEHYDROGENASE-LIKE 1, MITOCHONDRIAL-RELATED"/>
    <property type="match status" value="1"/>
</dbReference>
<dbReference type="InterPro" id="IPR008927">
    <property type="entry name" value="6-PGluconate_DH-like_C_sf"/>
</dbReference>
<dbReference type="InterPro" id="IPR036291">
    <property type="entry name" value="NAD(P)-bd_dom_sf"/>
</dbReference>
<evidence type="ECO:0000256" key="1">
    <source>
        <dbReference type="ARBA" id="ARBA00009080"/>
    </source>
</evidence>
<dbReference type="PANTHER" id="PTHR43060">
    <property type="entry name" value="3-HYDROXYISOBUTYRATE DEHYDROGENASE-LIKE 1, MITOCHONDRIAL-RELATED"/>
    <property type="match status" value="1"/>
</dbReference>
<keyword evidence="2" id="KW-0560">Oxidoreductase</keyword>
<evidence type="ECO:0000256" key="2">
    <source>
        <dbReference type="ARBA" id="ARBA00023002"/>
    </source>
</evidence>
<dbReference type="InterPro" id="IPR006115">
    <property type="entry name" value="6PGDH_NADP-bd"/>
</dbReference>
<evidence type="ECO:0000256" key="3">
    <source>
        <dbReference type="PIRSR" id="PIRSR000103-1"/>
    </source>
</evidence>
<dbReference type="Pfam" id="PF03446">
    <property type="entry name" value="NAD_binding_2"/>
    <property type="match status" value="1"/>
</dbReference>
<name>A0A1H8QQN6_9ACTN</name>
<organism evidence="5 6">
    <name type="scientific">Trujillonella endophytica</name>
    <dbReference type="NCBI Taxonomy" id="673521"/>
    <lineage>
        <taxon>Bacteria</taxon>
        <taxon>Bacillati</taxon>
        <taxon>Actinomycetota</taxon>
        <taxon>Actinomycetes</taxon>
        <taxon>Geodermatophilales</taxon>
        <taxon>Geodermatophilaceae</taxon>
        <taxon>Trujillonella</taxon>
    </lineage>
</organism>
<keyword evidence="6" id="KW-1185">Reference proteome</keyword>
<comment type="similarity">
    <text evidence="1">Belongs to the HIBADH-related family.</text>
</comment>
<dbReference type="STRING" id="673521.SAMN05660991_00727"/>
<dbReference type="SUPFAM" id="SSF48179">
    <property type="entry name" value="6-phosphogluconate dehydrogenase C-terminal domain-like"/>
    <property type="match status" value="1"/>
</dbReference>
<gene>
    <name evidence="5" type="ORF">SAMN05660991_00727</name>
</gene>
<dbReference type="SUPFAM" id="SSF51735">
    <property type="entry name" value="NAD(P)-binding Rossmann-fold domains"/>
    <property type="match status" value="1"/>
</dbReference>
<dbReference type="Proteomes" id="UP000198960">
    <property type="component" value="Unassembled WGS sequence"/>
</dbReference>
<dbReference type="InterPro" id="IPR013328">
    <property type="entry name" value="6PGD_dom2"/>
</dbReference>
<evidence type="ECO:0000313" key="5">
    <source>
        <dbReference type="EMBL" id="SEO56143.1"/>
    </source>
</evidence>
<dbReference type="GO" id="GO:0016491">
    <property type="term" value="F:oxidoreductase activity"/>
    <property type="evidence" value="ECO:0007669"/>
    <property type="project" value="UniProtKB-KW"/>
</dbReference>
<proteinExistence type="inferred from homology"/>
<dbReference type="PIRSF" id="PIRSF000103">
    <property type="entry name" value="HIBADH"/>
    <property type="match status" value="1"/>
</dbReference>